<dbReference type="Pfam" id="PF04392">
    <property type="entry name" value="ABC_sub_bind"/>
    <property type="match status" value="1"/>
</dbReference>
<dbReference type="RefSeq" id="WP_155321457.1">
    <property type="nucleotide sequence ID" value="NZ_AP021876.1"/>
</dbReference>
<dbReference type="EMBL" id="AP021876">
    <property type="protein sequence ID" value="BBO80528.1"/>
    <property type="molecule type" value="Genomic_DNA"/>
</dbReference>
<accession>A0A5K7ZEF1</accession>
<dbReference type="PANTHER" id="PTHR35271:SF1">
    <property type="entry name" value="ABC TRANSPORTER, SUBSTRATE-BINDING LIPOPROTEIN"/>
    <property type="match status" value="1"/>
</dbReference>
<evidence type="ECO:0008006" key="3">
    <source>
        <dbReference type="Google" id="ProtNLM"/>
    </source>
</evidence>
<dbReference type="KEGG" id="dov:DSCO28_10940"/>
<evidence type="ECO:0000313" key="1">
    <source>
        <dbReference type="EMBL" id="BBO80528.1"/>
    </source>
</evidence>
<dbReference type="InterPro" id="IPR007487">
    <property type="entry name" value="ABC_transpt-TYRBP-like"/>
</dbReference>
<dbReference type="CDD" id="cd06325">
    <property type="entry name" value="PBP1_ABC_unchar_transporter"/>
    <property type="match status" value="1"/>
</dbReference>
<dbReference type="Proteomes" id="UP000425960">
    <property type="component" value="Chromosome"/>
</dbReference>
<organism evidence="1 2">
    <name type="scientific">Desulfosarcina ovata subsp. sediminis</name>
    <dbReference type="NCBI Taxonomy" id="885957"/>
    <lineage>
        <taxon>Bacteria</taxon>
        <taxon>Pseudomonadati</taxon>
        <taxon>Thermodesulfobacteriota</taxon>
        <taxon>Desulfobacteria</taxon>
        <taxon>Desulfobacterales</taxon>
        <taxon>Desulfosarcinaceae</taxon>
        <taxon>Desulfosarcina</taxon>
    </lineage>
</organism>
<gene>
    <name evidence="1" type="ORF">DSCO28_10940</name>
</gene>
<protein>
    <recommendedName>
        <fullName evidence="3">ABC transporter substrate-binding protein</fullName>
    </recommendedName>
</protein>
<reference evidence="1 2" key="1">
    <citation type="submission" date="2019-11" db="EMBL/GenBank/DDBJ databases">
        <title>Comparative genomics of hydrocarbon-degrading Desulfosarcina strains.</title>
        <authorList>
            <person name="Watanabe M."/>
            <person name="Kojima H."/>
            <person name="Fukui M."/>
        </authorList>
    </citation>
    <scope>NUCLEOTIDE SEQUENCE [LARGE SCALE GENOMIC DNA]</scope>
    <source>
        <strain evidence="1 2">28bB2T</strain>
    </source>
</reference>
<sequence length="322" mass="35082">MARLEKMIAWVLIGSLVLAGQASFCPASDEPVRPRTIAMITWRGETDAERGFLAGLDRKTRAITIQVHHAGQSVARLYEIIEQIQASPVDLIYVFGTTATRIVLSRMKTTPVVFNVVSLPVATGIIASWSHSGNNAVGVSNQVPVRQQLKAFMKTCEFKRLGIIFNPGEQNSLVLKRQVEHLSREFGFSLHAFPISERTDIPVRLAGLAETVDAVYIPADSLIKSLGRKIVSVLNAQKIPSMAAVESMVPDDGILLGLVPSYHALGLTAAEKANHILAGAAPDSIASTTLDHFQFWINMKTAQRIGVQIPLSTLIMADRIVR</sequence>
<proteinExistence type="predicted"/>
<dbReference type="Gene3D" id="3.40.50.2300">
    <property type="match status" value="2"/>
</dbReference>
<name>A0A5K7ZEF1_9BACT</name>
<dbReference type="AlphaFoldDB" id="A0A5K7ZEF1"/>
<evidence type="ECO:0000313" key="2">
    <source>
        <dbReference type="Proteomes" id="UP000425960"/>
    </source>
</evidence>
<dbReference type="PANTHER" id="PTHR35271">
    <property type="entry name" value="ABC TRANSPORTER, SUBSTRATE-BINDING LIPOPROTEIN-RELATED"/>
    <property type="match status" value="1"/>
</dbReference>